<evidence type="ECO:0000313" key="4">
    <source>
        <dbReference type="Proteomes" id="UP000225706"/>
    </source>
</evidence>
<accession>A0A2B4S755</accession>
<dbReference type="PANTHER" id="PTHR33332">
    <property type="entry name" value="REVERSE TRANSCRIPTASE DOMAIN-CONTAINING PROTEIN"/>
    <property type="match status" value="1"/>
</dbReference>
<dbReference type="Pfam" id="PF00078">
    <property type="entry name" value="RVT_1"/>
    <property type="match status" value="1"/>
</dbReference>
<comment type="caution">
    <text evidence="3">The sequence shown here is derived from an EMBL/GenBank/DDBJ whole genome shotgun (WGS) entry which is preliminary data.</text>
</comment>
<dbReference type="GO" id="GO:0003964">
    <property type="term" value="F:RNA-directed DNA polymerase activity"/>
    <property type="evidence" value="ECO:0007669"/>
    <property type="project" value="UniProtKB-KW"/>
</dbReference>
<evidence type="ECO:0000313" key="3">
    <source>
        <dbReference type="EMBL" id="PFX24919.1"/>
    </source>
</evidence>
<dbReference type="InterPro" id="IPR000477">
    <property type="entry name" value="RT_dom"/>
</dbReference>
<dbReference type="Proteomes" id="UP000225706">
    <property type="component" value="Unassembled WGS sequence"/>
</dbReference>
<dbReference type="Gene3D" id="3.10.10.10">
    <property type="entry name" value="HIV Type 1 Reverse Transcriptase, subunit A, domain 1"/>
    <property type="match status" value="1"/>
</dbReference>
<dbReference type="PROSITE" id="PS50878">
    <property type="entry name" value="RT_POL"/>
    <property type="match status" value="1"/>
</dbReference>
<keyword evidence="3" id="KW-0548">Nucleotidyltransferase</keyword>
<keyword evidence="3" id="KW-0808">Transferase</keyword>
<protein>
    <submittedName>
        <fullName evidence="3">Putative RNA-directed DNA polymerase from transposon BS</fullName>
    </submittedName>
</protein>
<reference evidence="4" key="1">
    <citation type="journal article" date="2017" name="bioRxiv">
        <title>Comparative analysis of the genomes of Stylophora pistillata and Acropora digitifera provides evidence for extensive differences between species of corals.</title>
        <authorList>
            <person name="Voolstra C.R."/>
            <person name="Li Y."/>
            <person name="Liew Y.J."/>
            <person name="Baumgarten S."/>
            <person name="Zoccola D."/>
            <person name="Flot J.-F."/>
            <person name="Tambutte S."/>
            <person name="Allemand D."/>
            <person name="Aranda M."/>
        </authorList>
    </citation>
    <scope>NUCLEOTIDE SEQUENCE [LARGE SCALE GENOMIC DNA]</scope>
</reference>
<organism evidence="3 4">
    <name type="scientific">Stylophora pistillata</name>
    <name type="common">Smooth cauliflower coral</name>
    <dbReference type="NCBI Taxonomy" id="50429"/>
    <lineage>
        <taxon>Eukaryota</taxon>
        <taxon>Metazoa</taxon>
        <taxon>Cnidaria</taxon>
        <taxon>Anthozoa</taxon>
        <taxon>Hexacorallia</taxon>
        <taxon>Scleractinia</taxon>
        <taxon>Astrocoeniina</taxon>
        <taxon>Pocilloporidae</taxon>
        <taxon>Stylophora</taxon>
    </lineage>
</organism>
<keyword evidence="4" id="KW-1185">Reference proteome</keyword>
<dbReference type="AlphaFoldDB" id="A0A2B4S755"/>
<sequence>MFRSITTGDVQKIIMSIPSNKAPGCDKVNAKILKDSSPVIAPIITSLINDSFSLGSFPLQWKKAEIVPIIKSGDSEEPANTRPISLLPILSKVCERAAHSQLVNFLDSNNIIYQMQSGNRKFHSAETSLLYFTDELLNNMDHRKMSVIVLLDMSKAFDSIRHDLMLRKLRNVGLSEIACTWFESYLTQRQQVVKIQDTLSSPLPLTVGVPQGSILGPVLFTLYVNDLFRVPKHCKPLGYVDDTKIFLGFPSNKLQDVISAVNEDLEEILSWCCRNSLLINPDKTKLLYVGVPQLMRTLPATLPSATILGTEIKPVTVVKDLGVHIDCHLNFNEHITKTVSDCQDDKMDRSDFGGGRPPSARGYRPPSGKGMRPGSGARGRMPPSWLGVGDVNFPRTRLLCGGCPPLDGMGGVGPEKPLWGAVMCISAEPLGNTNQLDHLVSEHRFLFENSYEDLQGLEAHITIKEGAEPVFFKPRKVPYVFKDAVESELDKLEKNGVIKKVERSEWASPIVVVPKADKSVRIRGDYKVTINQLVEDEPYPLPTTQDLYTSLSGSKVFSKLDLSHAYAQLSVDKESQEYLTNRYP</sequence>
<feature type="region of interest" description="Disordered" evidence="1">
    <location>
        <begin position="342"/>
        <end position="383"/>
    </location>
</feature>
<feature type="domain" description="Reverse transcriptase" evidence="2">
    <location>
        <begin position="50"/>
        <end position="312"/>
    </location>
</feature>
<dbReference type="EMBL" id="LSMT01000164">
    <property type="protein sequence ID" value="PFX24919.1"/>
    <property type="molecule type" value="Genomic_DNA"/>
</dbReference>
<name>A0A2B4S755_STYPI</name>
<dbReference type="OrthoDB" id="10058156at2759"/>
<gene>
    <name evidence="3" type="primary">RTase</name>
    <name evidence="3" type="ORF">AWC38_SpisGene10465</name>
</gene>
<dbReference type="InterPro" id="IPR043128">
    <property type="entry name" value="Rev_trsase/Diguanyl_cyclase"/>
</dbReference>
<dbReference type="SUPFAM" id="SSF56672">
    <property type="entry name" value="DNA/RNA polymerases"/>
    <property type="match status" value="2"/>
</dbReference>
<evidence type="ECO:0000259" key="2">
    <source>
        <dbReference type="PROSITE" id="PS50878"/>
    </source>
</evidence>
<keyword evidence="3" id="KW-0695">RNA-directed DNA polymerase</keyword>
<proteinExistence type="predicted"/>
<dbReference type="Gene3D" id="3.30.70.270">
    <property type="match status" value="1"/>
</dbReference>
<evidence type="ECO:0000256" key="1">
    <source>
        <dbReference type="SAM" id="MobiDB-lite"/>
    </source>
</evidence>
<dbReference type="CDD" id="cd01650">
    <property type="entry name" value="RT_nLTR_like"/>
    <property type="match status" value="1"/>
</dbReference>
<dbReference type="InterPro" id="IPR043502">
    <property type="entry name" value="DNA/RNA_pol_sf"/>
</dbReference>